<dbReference type="GO" id="GO:0005634">
    <property type="term" value="C:nucleus"/>
    <property type="evidence" value="ECO:0007669"/>
    <property type="project" value="UniProtKB-SubCell"/>
</dbReference>
<dbReference type="Pfam" id="PF05699">
    <property type="entry name" value="Dimer_Tnp_hAT"/>
    <property type="match status" value="1"/>
</dbReference>
<gene>
    <name evidence="8" type="ORF">RclHR1_00350013</name>
</gene>
<dbReference type="GO" id="GO:0046983">
    <property type="term" value="F:protein dimerization activity"/>
    <property type="evidence" value="ECO:0007669"/>
    <property type="project" value="InterPro"/>
</dbReference>
<evidence type="ECO:0000313" key="9">
    <source>
        <dbReference type="Proteomes" id="UP000247702"/>
    </source>
</evidence>
<feature type="region of interest" description="Disordered" evidence="6">
    <location>
        <begin position="572"/>
        <end position="605"/>
    </location>
</feature>
<dbReference type="SUPFAM" id="SSF53098">
    <property type="entry name" value="Ribonuclease H-like"/>
    <property type="match status" value="1"/>
</dbReference>
<evidence type="ECO:0000256" key="1">
    <source>
        <dbReference type="ARBA" id="ARBA00004123"/>
    </source>
</evidence>
<evidence type="ECO:0000256" key="3">
    <source>
        <dbReference type="ARBA" id="ARBA00022771"/>
    </source>
</evidence>
<feature type="compositionally biased region" description="Basic residues" evidence="6">
    <location>
        <begin position="32"/>
        <end position="41"/>
    </location>
</feature>
<keyword evidence="5" id="KW-0539">Nucleus</keyword>
<dbReference type="EMBL" id="BEXD01002779">
    <property type="protein sequence ID" value="GBB99357.1"/>
    <property type="molecule type" value="Genomic_DNA"/>
</dbReference>
<evidence type="ECO:0000256" key="2">
    <source>
        <dbReference type="ARBA" id="ARBA00022723"/>
    </source>
</evidence>
<dbReference type="GO" id="GO:0008270">
    <property type="term" value="F:zinc ion binding"/>
    <property type="evidence" value="ECO:0007669"/>
    <property type="project" value="UniProtKB-KW"/>
</dbReference>
<keyword evidence="3" id="KW-0863">Zinc-finger</keyword>
<evidence type="ECO:0000256" key="6">
    <source>
        <dbReference type="SAM" id="MobiDB-lite"/>
    </source>
</evidence>
<reference evidence="8 9" key="1">
    <citation type="submission" date="2017-11" db="EMBL/GenBank/DDBJ databases">
        <title>The genome of Rhizophagus clarus HR1 reveals common genetic basis of auxotrophy among arbuscular mycorrhizal fungi.</title>
        <authorList>
            <person name="Kobayashi Y."/>
        </authorList>
    </citation>
    <scope>NUCLEOTIDE SEQUENCE [LARGE SCALE GENOMIC DNA]</scope>
    <source>
        <strain evidence="8 9">HR1</strain>
    </source>
</reference>
<protein>
    <recommendedName>
        <fullName evidence="7">HAT C-terminal dimerisation domain-containing protein</fullName>
    </recommendedName>
</protein>
<proteinExistence type="predicted"/>
<feature type="compositionally biased region" description="Low complexity" evidence="6">
    <location>
        <begin position="586"/>
        <end position="600"/>
    </location>
</feature>
<feature type="region of interest" description="Disordered" evidence="6">
    <location>
        <begin position="32"/>
        <end position="69"/>
    </location>
</feature>
<evidence type="ECO:0000256" key="4">
    <source>
        <dbReference type="ARBA" id="ARBA00022833"/>
    </source>
</evidence>
<comment type="caution">
    <text evidence="8">The sequence shown here is derived from an EMBL/GenBank/DDBJ whole genome shotgun (WGS) entry which is preliminary data.</text>
</comment>
<dbReference type="PANTHER" id="PTHR46481">
    <property type="entry name" value="ZINC FINGER BED DOMAIN-CONTAINING PROTEIN 4"/>
    <property type="match status" value="1"/>
</dbReference>
<dbReference type="InterPro" id="IPR052035">
    <property type="entry name" value="ZnF_BED_domain_contain"/>
</dbReference>
<accession>A0A2Z6RAI4</accession>
<dbReference type="AlphaFoldDB" id="A0A2Z6RAI4"/>
<evidence type="ECO:0000259" key="7">
    <source>
        <dbReference type="Pfam" id="PF05699"/>
    </source>
</evidence>
<dbReference type="InterPro" id="IPR012337">
    <property type="entry name" value="RNaseH-like_sf"/>
</dbReference>
<dbReference type="PANTHER" id="PTHR46481:SF10">
    <property type="entry name" value="ZINC FINGER BED DOMAIN-CONTAINING PROTEIN 39"/>
    <property type="match status" value="1"/>
</dbReference>
<comment type="subcellular location">
    <subcellularLocation>
        <location evidence="1">Nucleus</location>
    </subcellularLocation>
</comment>
<dbReference type="SMART" id="SM00614">
    <property type="entry name" value="ZnF_BED"/>
    <property type="match status" value="1"/>
</dbReference>
<evidence type="ECO:0000256" key="5">
    <source>
        <dbReference type="ARBA" id="ARBA00023242"/>
    </source>
</evidence>
<organism evidence="8 9">
    <name type="scientific">Rhizophagus clarus</name>
    <dbReference type="NCBI Taxonomy" id="94130"/>
    <lineage>
        <taxon>Eukaryota</taxon>
        <taxon>Fungi</taxon>
        <taxon>Fungi incertae sedis</taxon>
        <taxon>Mucoromycota</taxon>
        <taxon>Glomeromycotina</taxon>
        <taxon>Glomeromycetes</taxon>
        <taxon>Glomerales</taxon>
        <taxon>Glomeraceae</taxon>
        <taxon>Rhizophagus</taxon>
    </lineage>
</organism>
<dbReference type="InterPro" id="IPR008906">
    <property type="entry name" value="HATC_C_dom"/>
</dbReference>
<dbReference type="Proteomes" id="UP000247702">
    <property type="component" value="Unassembled WGS sequence"/>
</dbReference>
<keyword evidence="2" id="KW-0479">Metal-binding</keyword>
<keyword evidence="4" id="KW-0862">Zinc</keyword>
<keyword evidence="9" id="KW-1185">Reference proteome</keyword>
<feature type="domain" description="HAT C-terminal dimerisation" evidence="7">
    <location>
        <begin position="634"/>
        <end position="714"/>
    </location>
</feature>
<name>A0A2Z6RAI4_9GLOM</name>
<sequence length="747" mass="85225">MENNNDQDYIITLSENEGSSDEIVEITPTPLAKKKRGRPAKLSKALGKQKMTNTTLESTDRAPNDSNPFKQTAAIIKPQTKVSWVWDYFIRKQNDKGEIRAYCQFLLDDGEKCSKNYKYDGSTGNLSYHLVKHGIIPPLESGIISPMHTQSASNKNGQKEKELSTLRWILLTTQPLSTITQKAYIEHMYIIDPQFTVPGEKKLRMMIARSYGYNKEKLKLLLKTAQSISLTTDLWSSRSKHGYLGLTATWINKNFEIMDVLLEISYFPTPHTAKAITEGIKNAMQKWEIENLVVSITTDNGANVVAAIRDLTPIKRLSCAAHTLQLAISKGLKVVENLVSRTKQLINFFSTQKQIERLIKVQKEIGYEEPLHLIQDISTRWNSSYLAWDRLIFLQYAVLQLSVNLSCSLISEEKTDGIRLKKIMIKDNEWELLDELCNILAPFEKATRDFSGNTYVTLSQMFPIITDLTNSLKPSDNSYEVLEDSDDNTINSDIVEEESSQIEVDYSNISEVLKNVKNKIYLGLKHYWAMPDEFGIMAALLDPRYKDLNFITDEETKVKIHSSLQIQYDQLKREMQQQTSTPPSPTISTISTTSTSSTPSMRSLHEHQERCQQKVKKMFQTKESSTSSSAIADEITTYFLLPVARENKNPLDWWKSKQEIFPVLSIIARKYLGIPATSVASERLFSDAGNHITAKRSLLDPALLGKMVFLKRNMKTMDHINIFPPDLDVENNDYVEDEHELEELLDE</sequence>
<evidence type="ECO:0000313" key="8">
    <source>
        <dbReference type="EMBL" id="GBB99357.1"/>
    </source>
</evidence>